<dbReference type="Proteomes" id="UP000310200">
    <property type="component" value="Unassembled WGS sequence"/>
</dbReference>
<evidence type="ECO:0000256" key="7">
    <source>
        <dbReference type="ARBA" id="ARBA00022763"/>
    </source>
</evidence>
<comment type="similarity">
    <text evidence="3">Belongs to the EME1/MMS4 family.</text>
</comment>
<dbReference type="InterPro" id="IPR047524">
    <property type="entry name" value="XPF_nuclease_EME1_plant/arthr"/>
</dbReference>
<evidence type="ECO:0000256" key="8">
    <source>
        <dbReference type="ARBA" id="ARBA00022801"/>
    </source>
</evidence>
<comment type="subcellular location">
    <subcellularLocation>
        <location evidence="2">Nucleus</location>
    </subcellularLocation>
</comment>
<keyword evidence="11" id="KW-0234">DNA repair</keyword>
<evidence type="ECO:0000256" key="9">
    <source>
        <dbReference type="ARBA" id="ARBA00022842"/>
    </source>
</evidence>
<sequence>MSSVIVLSDSDEPVSPVADEHDRIEWEIDGKYHSDATSDLDLPEVPFCRDIARNLTLQSQSLPDSNADDGCEHAEGSPFDSEDNRVEGTSQKATVSKRVSKKDKETVREERARRREALAREKALKAIEKKTSRDIKPGECMKFMEVNLDQGIDAVASRGEIESALQNAGIKFNVTTELIPNSITWRRNVEEDYVDEDNEIRTKRSVRTEEYAIVIWSSYEAVRHVAEGTFCTFVSNSKDLMPNYNMTLVICGMEDYFAYRKKQKSDRNPGGKGSGHNGKGNQRFDTLPIISRQQLEMCLTEIQIVDSCSSRLIESAQDLALMVCQYTKSISEIPYKLQKGKNEEGKFDWYVAGDNKNTVRVDKDGNGLKRLWQQQLCQFNLSSLETSEAICTVYPSPMQLIKAYRNCTPDEGINLLKDISIRRAAGPLTTSRKIGPELSKKVYIMFTSQNGDALLGTEV</sequence>
<dbReference type="EMBL" id="QBLH01003477">
    <property type="protein sequence ID" value="TGZ38067.1"/>
    <property type="molecule type" value="Genomic_DNA"/>
</dbReference>
<dbReference type="GO" id="GO:0000712">
    <property type="term" value="P:resolution of meiotic recombination intermediates"/>
    <property type="evidence" value="ECO:0007669"/>
    <property type="project" value="TreeGrafter"/>
</dbReference>
<dbReference type="GO" id="GO:0031297">
    <property type="term" value="P:replication fork processing"/>
    <property type="evidence" value="ECO:0007669"/>
    <property type="project" value="TreeGrafter"/>
</dbReference>
<keyword evidence="6 15" id="KW-0255">Endonuclease</keyword>
<proteinExistence type="inferred from homology"/>
<evidence type="ECO:0000256" key="2">
    <source>
        <dbReference type="ARBA" id="ARBA00004123"/>
    </source>
</evidence>
<evidence type="ECO:0000256" key="12">
    <source>
        <dbReference type="ARBA" id="ARBA00023242"/>
    </source>
</evidence>
<evidence type="ECO:0000256" key="5">
    <source>
        <dbReference type="ARBA" id="ARBA00022723"/>
    </source>
</evidence>
<keyword evidence="16" id="KW-1185">Reference proteome</keyword>
<feature type="region of interest" description="Disordered" evidence="14">
    <location>
        <begin position="1"/>
        <end position="20"/>
    </location>
</feature>
<dbReference type="CDD" id="cd20083">
    <property type="entry name" value="XPF_nuclease_EME"/>
    <property type="match status" value="1"/>
</dbReference>
<feature type="compositionally biased region" description="Basic and acidic residues" evidence="14">
    <location>
        <begin position="102"/>
        <end position="111"/>
    </location>
</feature>
<evidence type="ECO:0000256" key="10">
    <source>
        <dbReference type="ARBA" id="ARBA00023172"/>
    </source>
</evidence>
<keyword evidence="4" id="KW-0540">Nuclease</keyword>
<keyword evidence="13" id="KW-0469">Meiosis</keyword>
<feature type="region of interest" description="Disordered" evidence="14">
    <location>
        <begin position="262"/>
        <end position="284"/>
    </location>
</feature>
<organism evidence="15 16">
    <name type="scientific">Temnothorax longispinosus</name>
    <dbReference type="NCBI Taxonomy" id="300112"/>
    <lineage>
        <taxon>Eukaryota</taxon>
        <taxon>Metazoa</taxon>
        <taxon>Ecdysozoa</taxon>
        <taxon>Arthropoda</taxon>
        <taxon>Hexapoda</taxon>
        <taxon>Insecta</taxon>
        <taxon>Pterygota</taxon>
        <taxon>Neoptera</taxon>
        <taxon>Endopterygota</taxon>
        <taxon>Hymenoptera</taxon>
        <taxon>Apocrita</taxon>
        <taxon>Aculeata</taxon>
        <taxon>Formicoidea</taxon>
        <taxon>Formicidae</taxon>
        <taxon>Myrmicinae</taxon>
        <taxon>Temnothorax</taxon>
    </lineage>
</organism>
<evidence type="ECO:0000256" key="3">
    <source>
        <dbReference type="ARBA" id="ARBA00005313"/>
    </source>
</evidence>
<dbReference type="InterPro" id="IPR033310">
    <property type="entry name" value="Mms4/EME1/EME2"/>
</dbReference>
<dbReference type="PANTHER" id="PTHR21077">
    <property type="entry name" value="EME1 PROTEIN"/>
    <property type="match status" value="1"/>
</dbReference>
<dbReference type="InterPro" id="IPR042530">
    <property type="entry name" value="EME1/EME2_C"/>
</dbReference>
<name>A0A4S2JTL7_9HYME</name>
<accession>A0A4S2JTL7</accession>
<dbReference type="GO" id="GO:0031573">
    <property type="term" value="P:mitotic intra-S DNA damage checkpoint signaling"/>
    <property type="evidence" value="ECO:0007669"/>
    <property type="project" value="TreeGrafter"/>
</dbReference>
<evidence type="ECO:0000256" key="1">
    <source>
        <dbReference type="ARBA" id="ARBA00001946"/>
    </source>
</evidence>
<dbReference type="Gene3D" id="1.10.150.670">
    <property type="entry name" value="Crossover junction endonuclease EME1, DNA-binding domain"/>
    <property type="match status" value="1"/>
</dbReference>
<dbReference type="Gene3D" id="3.40.50.10130">
    <property type="match status" value="1"/>
</dbReference>
<dbReference type="AlphaFoldDB" id="A0A4S2JTL7"/>
<dbReference type="GO" id="GO:0008821">
    <property type="term" value="F:crossover junction DNA endonuclease activity"/>
    <property type="evidence" value="ECO:0007669"/>
    <property type="project" value="TreeGrafter"/>
</dbReference>
<dbReference type="GO" id="GO:0048476">
    <property type="term" value="C:Holliday junction resolvase complex"/>
    <property type="evidence" value="ECO:0007669"/>
    <property type="project" value="InterPro"/>
</dbReference>
<evidence type="ECO:0000256" key="6">
    <source>
        <dbReference type="ARBA" id="ARBA00022759"/>
    </source>
</evidence>
<evidence type="ECO:0000256" key="4">
    <source>
        <dbReference type="ARBA" id="ARBA00022722"/>
    </source>
</evidence>
<dbReference type="FunFam" id="1.10.150.670:FF:000002">
    <property type="entry name" value="Crossover junction endonuclease EME1"/>
    <property type="match status" value="1"/>
</dbReference>
<evidence type="ECO:0000256" key="14">
    <source>
        <dbReference type="SAM" id="MobiDB-lite"/>
    </source>
</evidence>
<comment type="cofactor">
    <cofactor evidence="1">
        <name>Mg(2+)</name>
        <dbReference type="ChEBI" id="CHEBI:18420"/>
    </cofactor>
</comment>
<dbReference type="PANTHER" id="PTHR21077:SF5">
    <property type="entry name" value="CROSSOVER JUNCTION ENDONUCLEASE MMS4"/>
    <property type="match status" value="1"/>
</dbReference>
<dbReference type="GO" id="GO:0005634">
    <property type="term" value="C:nucleus"/>
    <property type="evidence" value="ECO:0007669"/>
    <property type="project" value="UniProtKB-SubCell"/>
</dbReference>
<keyword evidence="10" id="KW-0233">DNA recombination</keyword>
<dbReference type="Pfam" id="PF21292">
    <property type="entry name" value="EME1-MUS81_C"/>
    <property type="match status" value="1"/>
</dbReference>
<evidence type="ECO:0000256" key="13">
    <source>
        <dbReference type="ARBA" id="ARBA00023254"/>
    </source>
</evidence>
<evidence type="ECO:0000313" key="15">
    <source>
        <dbReference type="EMBL" id="TGZ38067.1"/>
    </source>
</evidence>
<keyword evidence="7" id="KW-0227">DNA damage</keyword>
<gene>
    <name evidence="15" type="ORF">DBV15_07515</name>
</gene>
<dbReference type="GO" id="GO:0006302">
    <property type="term" value="P:double-strand break repair"/>
    <property type="evidence" value="ECO:0007669"/>
    <property type="project" value="TreeGrafter"/>
</dbReference>
<keyword evidence="5" id="KW-0479">Metal-binding</keyword>
<feature type="region of interest" description="Disordered" evidence="14">
    <location>
        <begin position="59"/>
        <end position="111"/>
    </location>
</feature>
<reference evidence="15 16" key="1">
    <citation type="journal article" date="2019" name="Philos. Trans. R. Soc. Lond., B, Biol. Sci.">
        <title>Ant behaviour and brain gene expression of defending hosts depend on the ecological success of the intruding social parasite.</title>
        <authorList>
            <person name="Kaur R."/>
            <person name="Stoldt M."/>
            <person name="Jongepier E."/>
            <person name="Feldmeyer B."/>
            <person name="Menzel F."/>
            <person name="Bornberg-Bauer E."/>
            <person name="Foitzik S."/>
        </authorList>
    </citation>
    <scope>NUCLEOTIDE SEQUENCE [LARGE SCALE GENOMIC DNA]</scope>
    <source>
        <tissue evidence="15">Whole body</tissue>
    </source>
</reference>
<dbReference type="GO" id="GO:0046872">
    <property type="term" value="F:metal ion binding"/>
    <property type="evidence" value="ECO:0007669"/>
    <property type="project" value="UniProtKB-KW"/>
</dbReference>
<dbReference type="STRING" id="300112.A0A4S2JTL7"/>
<comment type="caution">
    <text evidence="15">The sequence shown here is derived from an EMBL/GenBank/DDBJ whole genome shotgun (WGS) entry which is preliminary data.</text>
</comment>
<evidence type="ECO:0000256" key="11">
    <source>
        <dbReference type="ARBA" id="ARBA00023204"/>
    </source>
</evidence>
<evidence type="ECO:0000313" key="16">
    <source>
        <dbReference type="Proteomes" id="UP000310200"/>
    </source>
</evidence>
<keyword evidence="8" id="KW-0378">Hydrolase</keyword>
<keyword evidence="9" id="KW-0460">Magnesium</keyword>
<keyword evidence="12" id="KW-0539">Nucleus</keyword>
<protein>
    <submittedName>
        <fullName evidence="15">Crossover junction endonuclease EME1</fullName>
    </submittedName>
</protein>